<feature type="transmembrane region" description="Helical" evidence="9">
    <location>
        <begin position="224"/>
        <end position="247"/>
    </location>
</feature>
<dbReference type="Proteomes" id="UP000256779">
    <property type="component" value="Unassembled WGS sequence"/>
</dbReference>
<feature type="chain" id="PRO_5017752175" evidence="10">
    <location>
        <begin position="24"/>
        <end position="275"/>
    </location>
</feature>
<keyword evidence="5 8" id="KW-0653">Protein transport</keyword>
<evidence type="ECO:0000256" key="5">
    <source>
        <dbReference type="ARBA" id="ARBA00022927"/>
    </source>
</evidence>
<evidence type="ECO:0000256" key="7">
    <source>
        <dbReference type="ARBA" id="ARBA00023136"/>
    </source>
</evidence>
<keyword evidence="4 9" id="KW-0812">Transmembrane</keyword>
<dbReference type="GO" id="GO:0005886">
    <property type="term" value="C:plasma membrane"/>
    <property type="evidence" value="ECO:0007669"/>
    <property type="project" value="UniProtKB-SubCell"/>
</dbReference>
<name>A0A3D9LIS7_MARFU</name>
<dbReference type="InterPro" id="IPR002898">
    <property type="entry name" value="MotA_ExbB_proton_chnl"/>
</dbReference>
<gene>
    <name evidence="12" type="ORF">C7460_101241</name>
</gene>
<organism evidence="12 13">
    <name type="scientific">Marinoscillum furvescens DSM 4134</name>
    <dbReference type="NCBI Taxonomy" id="1122208"/>
    <lineage>
        <taxon>Bacteria</taxon>
        <taxon>Pseudomonadati</taxon>
        <taxon>Bacteroidota</taxon>
        <taxon>Cytophagia</taxon>
        <taxon>Cytophagales</taxon>
        <taxon>Reichenbachiellaceae</taxon>
        <taxon>Marinoscillum</taxon>
    </lineage>
</organism>
<feature type="transmembrane region" description="Helical" evidence="9">
    <location>
        <begin position="82"/>
        <end position="102"/>
    </location>
</feature>
<evidence type="ECO:0000256" key="8">
    <source>
        <dbReference type="RuleBase" id="RU004057"/>
    </source>
</evidence>
<evidence type="ECO:0000259" key="11">
    <source>
        <dbReference type="Pfam" id="PF01618"/>
    </source>
</evidence>
<dbReference type="Pfam" id="PF01618">
    <property type="entry name" value="MotA_ExbB"/>
    <property type="match status" value="1"/>
</dbReference>
<dbReference type="GO" id="GO:0017038">
    <property type="term" value="P:protein import"/>
    <property type="evidence" value="ECO:0007669"/>
    <property type="project" value="TreeGrafter"/>
</dbReference>
<reference evidence="12 13" key="1">
    <citation type="submission" date="2018-07" db="EMBL/GenBank/DDBJ databases">
        <title>Genomic Encyclopedia of Type Strains, Phase IV (KMG-IV): sequencing the most valuable type-strain genomes for metagenomic binning, comparative biology and taxonomic classification.</title>
        <authorList>
            <person name="Goeker M."/>
        </authorList>
    </citation>
    <scope>NUCLEOTIDE SEQUENCE [LARGE SCALE GENOMIC DNA]</scope>
    <source>
        <strain evidence="12 13">DSM 4134</strain>
    </source>
</reference>
<evidence type="ECO:0000256" key="2">
    <source>
        <dbReference type="ARBA" id="ARBA00022448"/>
    </source>
</evidence>
<dbReference type="PANTHER" id="PTHR30625">
    <property type="entry name" value="PROTEIN TOLQ"/>
    <property type="match status" value="1"/>
</dbReference>
<protein>
    <submittedName>
        <fullName evidence="12">Biopolymer transport protein ExbB</fullName>
    </submittedName>
</protein>
<comment type="subcellular location">
    <subcellularLocation>
        <location evidence="1">Cell membrane</location>
        <topology evidence="1">Multi-pass membrane protein</topology>
    </subcellularLocation>
    <subcellularLocation>
        <location evidence="8">Membrane</location>
        <topology evidence="8">Multi-pass membrane protein</topology>
    </subcellularLocation>
</comment>
<keyword evidence="10" id="KW-0732">Signal</keyword>
<dbReference type="RefSeq" id="WP_115866229.1">
    <property type="nucleotide sequence ID" value="NZ_QREG01000001.1"/>
</dbReference>
<evidence type="ECO:0000313" key="12">
    <source>
        <dbReference type="EMBL" id="REE05723.1"/>
    </source>
</evidence>
<dbReference type="OrthoDB" id="4045at2"/>
<feature type="domain" description="MotA/TolQ/ExbB proton channel" evidence="11">
    <location>
        <begin position="140"/>
        <end position="258"/>
    </location>
</feature>
<evidence type="ECO:0000256" key="4">
    <source>
        <dbReference type="ARBA" id="ARBA00022692"/>
    </source>
</evidence>
<evidence type="ECO:0000313" key="13">
    <source>
        <dbReference type="Proteomes" id="UP000256779"/>
    </source>
</evidence>
<evidence type="ECO:0000256" key="10">
    <source>
        <dbReference type="SAM" id="SignalP"/>
    </source>
</evidence>
<sequence>MKQLFTLMMLAGVFTFSSVNAFAQDSTDVASDSTVVEADSAALEEEPAVAIAEEITEEPQEETEATFHQIVKEQFIDGGPTFMGIVLLCLILGLAVAIERIIHLNLATTNVKKLLANVESALASGGVEAAKEVCRNTRGPVASIFVQGMMRMSEGIEMVEKSIIAYGSVEMGKLEKGMVWISLFISLAPMLGFMGTVIGMIGAFDAIAEAGDVSPSLVAGGIKVALLTTVGGLIVAVILQLFYNYLVSKIDSLVNSMEDASISLVDMLVKHNLSK</sequence>
<dbReference type="EMBL" id="QREG01000001">
    <property type="protein sequence ID" value="REE05723.1"/>
    <property type="molecule type" value="Genomic_DNA"/>
</dbReference>
<proteinExistence type="inferred from homology"/>
<keyword evidence="6 9" id="KW-1133">Transmembrane helix</keyword>
<feature type="signal peptide" evidence="10">
    <location>
        <begin position="1"/>
        <end position="23"/>
    </location>
</feature>
<keyword evidence="13" id="KW-1185">Reference proteome</keyword>
<keyword evidence="3" id="KW-1003">Cell membrane</keyword>
<dbReference type="InterPro" id="IPR050790">
    <property type="entry name" value="ExbB/TolQ_transport"/>
</dbReference>
<keyword evidence="7 9" id="KW-0472">Membrane</keyword>
<dbReference type="AlphaFoldDB" id="A0A3D9LIS7"/>
<accession>A0A3D9LIS7</accession>
<comment type="similarity">
    <text evidence="8">Belongs to the exbB/tolQ family.</text>
</comment>
<comment type="caution">
    <text evidence="12">The sequence shown here is derived from an EMBL/GenBank/DDBJ whole genome shotgun (WGS) entry which is preliminary data.</text>
</comment>
<keyword evidence="2 8" id="KW-0813">Transport</keyword>
<evidence type="ECO:0000256" key="6">
    <source>
        <dbReference type="ARBA" id="ARBA00022989"/>
    </source>
</evidence>
<dbReference type="PANTHER" id="PTHR30625:SF15">
    <property type="entry name" value="BIOPOLYMER TRANSPORT PROTEIN EXBB"/>
    <property type="match status" value="1"/>
</dbReference>
<evidence type="ECO:0000256" key="9">
    <source>
        <dbReference type="SAM" id="Phobius"/>
    </source>
</evidence>
<evidence type="ECO:0000256" key="3">
    <source>
        <dbReference type="ARBA" id="ARBA00022475"/>
    </source>
</evidence>
<feature type="transmembrane region" description="Helical" evidence="9">
    <location>
        <begin position="179"/>
        <end position="204"/>
    </location>
</feature>
<evidence type="ECO:0000256" key="1">
    <source>
        <dbReference type="ARBA" id="ARBA00004651"/>
    </source>
</evidence>